<keyword evidence="2" id="KW-0805">Transcription regulation</keyword>
<evidence type="ECO:0000256" key="3">
    <source>
        <dbReference type="ARBA" id="ARBA00023163"/>
    </source>
</evidence>
<dbReference type="AlphaFoldDB" id="A0A914IHH0"/>
<proteinExistence type="predicted"/>
<keyword evidence="8" id="KW-1185">Reference proteome</keyword>
<sequence>MSFAYGKSLQQKGPNGAALFWRRSALMFAGMVVGAVAVIKVFDPSRPYREGLELGKEELVEKYAEEYSALHEQLRQAEQQTEQPKRERVFLCAKFRPIHCFTELRSTSRHSDNMNLVQVKTEPEDLVIELWDNDNDSGEDDDPLVTFDLDEDANRSIMAMLRKRRSRRSTSISSQPRFGPLARSLSQDRFGPPPASASQLDPDDGAERVQTKGDLVRAMLTSVQLARLRKYLDFEQLLELAENAFVRVLSGAHKKIDRIVGILRCAEPYECDLLGIKFDMRFQMMWSGVCRLTQIASQPAEEALDTEFEQWKKEMERRRISFPTMTFVAEKCGELNAALEQLELAHSADSDYPVLRLRIDEEDNNLLPVGCFDDSDEEADEEGAGRVGTSAEEQNLLTNCAPKNVCAAPCVASANAPQRSAFPPLRSMLICPKTETSSDTVASAADVTDALLTRARLIDLYLSNTFEQFERVVIGCFVRVNTGQFEYKLDQLEMASESAAEQYTLKGTRQCRAILHLTLHGRRRINSVAFAAFKGKAQADTEFREWRALMAERHLNMPSLRFIDTKVAQLAAFSVGDKPSSSSSSSSSKRTFASPAQKPNFLSLPPPPPPAAVVAASDDEQQQEMDDDVLLANTDDNDYRLLTSSHLRPIALTSGDLVELLGLVESTAGRRALITGCFVRVFDHSVADGGTSVHRLHQIVDVQKGVHYRLRTAHVDTHLALRGEADLLRCDNVSNKAFTEDEFEEWADRTRNLEYPPPTKVFIDQKIEQLRRAKADPSSSSAQIVAIPPKTSDSRDSGRKEKKAAHQKSETAVVEEKRIKLPTRTISTLTRHPRPTSFICVGDFSGKTWREASAPAWHEEEKLSMSSSYAGYQPRGGRQGGRYSYGNAPRAITSSSARTNILNFGTTPAFSNSASSSLSYRPISKPASSSLSHRPRTISNTSSTEGWPSSSSRRLVLAIGDGSGSSDEEPMVARARQRVMDNMEPEGGGDDRFFGGAAPASPWNQLQPRPAAIVQRQQLPTDQQQTNTYFNQFEQSWYNNKGGSSRSHHYNKTAVHSSNQFFPPPTQCDAVRRHHRVSSPPVYTAGVPSAFYFSAKR</sequence>
<dbReference type="PANTHER" id="PTHR13115:SF8">
    <property type="entry name" value="RNA POLYMERASE-ASSOCIATED PROTEIN RTF1 HOMOLOG"/>
    <property type="match status" value="1"/>
</dbReference>
<feature type="transmembrane region" description="Helical" evidence="6">
    <location>
        <begin position="20"/>
        <end position="42"/>
    </location>
</feature>
<keyword evidence="6" id="KW-1133">Transmembrane helix</keyword>
<feature type="domain" description="Plus3" evidence="7">
    <location>
        <begin position="441"/>
        <end position="575"/>
    </location>
</feature>
<dbReference type="SUPFAM" id="SSF159042">
    <property type="entry name" value="Plus3-like"/>
    <property type="match status" value="3"/>
</dbReference>
<evidence type="ECO:0000256" key="4">
    <source>
        <dbReference type="ARBA" id="ARBA00023242"/>
    </source>
</evidence>
<feature type="region of interest" description="Disordered" evidence="5">
    <location>
        <begin position="576"/>
        <end position="619"/>
    </location>
</feature>
<dbReference type="GO" id="GO:0016593">
    <property type="term" value="C:Cdc73/Paf1 complex"/>
    <property type="evidence" value="ECO:0007669"/>
    <property type="project" value="TreeGrafter"/>
</dbReference>
<feature type="compositionally biased region" description="Low complexity" evidence="5">
    <location>
        <begin position="939"/>
        <end position="952"/>
    </location>
</feature>
<evidence type="ECO:0000256" key="1">
    <source>
        <dbReference type="ARBA" id="ARBA00004123"/>
    </source>
</evidence>
<evidence type="ECO:0000256" key="2">
    <source>
        <dbReference type="ARBA" id="ARBA00023015"/>
    </source>
</evidence>
<evidence type="ECO:0000313" key="8">
    <source>
        <dbReference type="Proteomes" id="UP000887572"/>
    </source>
</evidence>
<dbReference type="Gene3D" id="3.90.70.200">
    <property type="entry name" value="Plus-3 domain"/>
    <property type="match status" value="3"/>
</dbReference>
<evidence type="ECO:0000313" key="9">
    <source>
        <dbReference type="WBParaSite" id="Gr19_v10_g994.t2"/>
    </source>
</evidence>
<feature type="region of interest" description="Disordered" evidence="5">
    <location>
        <begin position="162"/>
        <end position="207"/>
    </location>
</feature>
<keyword evidence="4" id="KW-0539">Nucleus</keyword>
<name>A0A914IHH0_GLORO</name>
<feature type="domain" description="Plus3" evidence="7">
    <location>
        <begin position="641"/>
        <end position="775"/>
    </location>
</feature>
<accession>A0A914IHH0</accession>
<feature type="region of interest" description="Disordered" evidence="5">
    <location>
        <begin position="911"/>
        <end position="952"/>
    </location>
</feature>
<dbReference type="GO" id="GO:1990269">
    <property type="term" value="F:RNA polymerase II C-terminal domain phosphoserine binding"/>
    <property type="evidence" value="ECO:0007669"/>
    <property type="project" value="TreeGrafter"/>
</dbReference>
<dbReference type="Pfam" id="PF03126">
    <property type="entry name" value="Plus-3"/>
    <property type="match status" value="2"/>
</dbReference>
<feature type="region of interest" description="Disordered" evidence="5">
    <location>
        <begin position="772"/>
        <end position="814"/>
    </location>
</feature>
<evidence type="ECO:0000256" key="5">
    <source>
        <dbReference type="SAM" id="MobiDB-lite"/>
    </source>
</evidence>
<keyword evidence="3" id="KW-0804">Transcription</keyword>
<keyword evidence="6" id="KW-0812">Transmembrane</keyword>
<evidence type="ECO:0000256" key="6">
    <source>
        <dbReference type="SAM" id="Phobius"/>
    </source>
</evidence>
<protein>
    <submittedName>
        <fullName evidence="9">Plus3 domain-containing protein</fullName>
    </submittedName>
</protein>
<dbReference type="GO" id="GO:0003677">
    <property type="term" value="F:DNA binding"/>
    <property type="evidence" value="ECO:0007669"/>
    <property type="project" value="InterPro"/>
</dbReference>
<keyword evidence="6" id="KW-0472">Membrane</keyword>
<evidence type="ECO:0000259" key="7">
    <source>
        <dbReference type="PROSITE" id="PS51360"/>
    </source>
</evidence>
<dbReference type="InterPro" id="IPR036128">
    <property type="entry name" value="Plus3-like_sf"/>
</dbReference>
<reference evidence="9" key="1">
    <citation type="submission" date="2022-11" db="UniProtKB">
        <authorList>
            <consortium name="WormBaseParasite"/>
        </authorList>
    </citation>
    <scope>IDENTIFICATION</scope>
</reference>
<comment type="subcellular location">
    <subcellularLocation>
        <location evidence="1">Nucleus</location>
    </subcellularLocation>
</comment>
<dbReference type="Proteomes" id="UP000887572">
    <property type="component" value="Unplaced"/>
</dbReference>
<dbReference type="SMART" id="SM00719">
    <property type="entry name" value="Plus3"/>
    <property type="match status" value="1"/>
</dbReference>
<dbReference type="WBParaSite" id="Gr19_v10_g994.t2">
    <property type="protein sequence ID" value="Gr19_v10_g994.t2"/>
    <property type="gene ID" value="Gr19_v10_g994"/>
</dbReference>
<dbReference type="PANTHER" id="PTHR13115">
    <property type="entry name" value="RNA POLYMERASE-ASSOCIATED PROTEIN RTF1 HOMOLOG"/>
    <property type="match status" value="1"/>
</dbReference>
<dbReference type="PROSITE" id="PS51360">
    <property type="entry name" value="PLUS3"/>
    <property type="match status" value="2"/>
</dbReference>
<organism evidence="8 9">
    <name type="scientific">Globodera rostochiensis</name>
    <name type="common">Golden nematode worm</name>
    <name type="synonym">Heterodera rostochiensis</name>
    <dbReference type="NCBI Taxonomy" id="31243"/>
    <lineage>
        <taxon>Eukaryota</taxon>
        <taxon>Metazoa</taxon>
        <taxon>Ecdysozoa</taxon>
        <taxon>Nematoda</taxon>
        <taxon>Chromadorea</taxon>
        <taxon>Rhabditida</taxon>
        <taxon>Tylenchina</taxon>
        <taxon>Tylenchomorpha</taxon>
        <taxon>Tylenchoidea</taxon>
        <taxon>Heteroderidae</taxon>
        <taxon>Heteroderinae</taxon>
        <taxon>Globodera</taxon>
    </lineage>
</organism>
<dbReference type="InterPro" id="IPR004343">
    <property type="entry name" value="Plus-3_dom"/>
</dbReference>